<dbReference type="InterPro" id="IPR011010">
    <property type="entry name" value="DNA_brk_join_enz"/>
</dbReference>
<dbReference type="GO" id="GO:0015074">
    <property type="term" value="P:DNA integration"/>
    <property type="evidence" value="ECO:0007669"/>
    <property type="project" value="InterPro"/>
</dbReference>
<evidence type="ECO:0000313" key="3">
    <source>
        <dbReference type="EMBL" id="SFF95568.1"/>
    </source>
</evidence>
<dbReference type="SUPFAM" id="SSF56349">
    <property type="entry name" value="DNA breaking-rejoining enzymes"/>
    <property type="match status" value="1"/>
</dbReference>
<dbReference type="Proteomes" id="UP000199323">
    <property type="component" value="Unassembled WGS sequence"/>
</dbReference>
<accession>A0A1I2MWT2</accession>
<dbReference type="Pfam" id="PF00589">
    <property type="entry name" value="Phage_integrase"/>
    <property type="match status" value="1"/>
</dbReference>
<keyword evidence="4" id="KW-1185">Reference proteome</keyword>
<dbReference type="AlphaFoldDB" id="A0A1I2MWT2"/>
<evidence type="ECO:0000256" key="1">
    <source>
        <dbReference type="ARBA" id="ARBA00023172"/>
    </source>
</evidence>
<gene>
    <name evidence="3" type="ORF">SAMN05216251_1472</name>
</gene>
<dbReference type="Gene3D" id="1.10.443.10">
    <property type="entry name" value="Intergrase catalytic core"/>
    <property type="match status" value="1"/>
</dbReference>
<dbReference type="GO" id="GO:0003677">
    <property type="term" value="F:DNA binding"/>
    <property type="evidence" value="ECO:0007669"/>
    <property type="project" value="InterPro"/>
</dbReference>
<dbReference type="InterPro" id="IPR002104">
    <property type="entry name" value="Integrase_catalytic"/>
</dbReference>
<evidence type="ECO:0000259" key="2">
    <source>
        <dbReference type="PROSITE" id="PS51898"/>
    </source>
</evidence>
<dbReference type="EMBL" id="FONG01000047">
    <property type="protein sequence ID" value="SFF95568.1"/>
    <property type="molecule type" value="Genomic_DNA"/>
</dbReference>
<proteinExistence type="predicted"/>
<dbReference type="InterPro" id="IPR013762">
    <property type="entry name" value="Integrase-like_cat_sf"/>
</dbReference>
<evidence type="ECO:0000313" key="4">
    <source>
        <dbReference type="Proteomes" id="UP000199323"/>
    </source>
</evidence>
<keyword evidence="1" id="KW-0233">DNA recombination</keyword>
<name>A0A1I2MWT2_9ACTN</name>
<dbReference type="PROSITE" id="PS51898">
    <property type="entry name" value="TYR_RECOMBINASE"/>
    <property type="match status" value="1"/>
</dbReference>
<dbReference type="STRING" id="380248.SAMN05216251_1472"/>
<sequence length="100" mass="11118">MITNALGKPVLHHDFWLKWKAAVRLAGLPERTRFHDLKHFYTSKLGASGLDPKTVQALCRHATFEETWDTYAHPPMAVEGVKVRAFGLMFGSDDPGALAA</sequence>
<organism evidence="3 4">
    <name type="scientific">Actinacidiphila alni</name>
    <dbReference type="NCBI Taxonomy" id="380248"/>
    <lineage>
        <taxon>Bacteria</taxon>
        <taxon>Bacillati</taxon>
        <taxon>Actinomycetota</taxon>
        <taxon>Actinomycetes</taxon>
        <taxon>Kitasatosporales</taxon>
        <taxon>Streptomycetaceae</taxon>
        <taxon>Actinacidiphila</taxon>
    </lineage>
</organism>
<feature type="domain" description="Tyr recombinase" evidence="2">
    <location>
        <begin position="1"/>
        <end position="85"/>
    </location>
</feature>
<dbReference type="GO" id="GO:0006310">
    <property type="term" value="P:DNA recombination"/>
    <property type="evidence" value="ECO:0007669"/>
    <property type="project" value="UniProtKB-KW"/>
</dbReference>
<reference evidence="3 4" key="1">
    <citation type="submission" date="2016-10" db="EMBL/GenBank/DDBJ databases">
        <authorList>
            <person name="de Groot N.N."/>
        </authorList>
    </citation>
    <scope>NUCLEOTIDE SEQUENCE [LARGE SCALE GENOMIC DNA]</scope>
    <source>
        <strain evidence="3 4">CGMCC 4.3510</strain>
    </source>
</reference>
<protein>
    <submittedName>
        <fullName evidence="3">Phage integrase family protein</fullName>
    </submittedName>
</protein>